<name>A0A6I9RIH1_ELAGV</name>
<evidence type="ECO:0000256" key="1">
    <source>
        <dbReference type="ARBA" id="ARBA00004167"/>
    </source>
</evidence>
<dbReference type="OrthoDB" id="635050at2759"/>
<organism evidence="6 7">
    <name type="scientific">Elaeis guineensis var. tenera</name>
    <name type="common">Oil palm</name>
    <dbReference type="NCBI Taxonomy" id="51953"/>
    <lineage>
        <taxon>Eukaryota</taxon>
        <taxon>Viridiplantae</taxon>
        <taxon>Streptophyta</taxon>
        <taxon>Embryophyta</taxon>
        <taxon>Tracheophyta</taxon>
        <taxon>Spermatophyta</taxon>
        <taxon>Magnoliopsida</taxon>
        <taxon>Liliopsida</taxon>
        <taxon>Arecaceae</taxon>
        <taxon>Arecoideae</taxon>
        <taxon>Cocoseae</taxon>
        <taxon>Elaeidinae</taxon>
        <taxon>Elaeis</taxon>
    </lineage>
</organism>
<dbReference type="InParanoid" id="A0A6I9RIH1"/>
<dbReference type="FunCoup" id="A0A6I9RIH1">
    <property type="interactions" value="539"/>
</dbReference>
<keyword evidence="3" id="KW-0325">Glycoprotein</keyword>
<protein>
    <submittedName>
        <fullName evidence="7">LEAF RUST 10 DISEASE-RESISTANCE LOCUS RECEPTOR-LIKE PROTEIN KINASE-like 1.2</fullName>
    </submittedName>
</protein>
<accession>A0A6I9RIH1</accession>
<proteinExistence type="predicted"/>
<dbReference type="Pfam" id="PF13947">
    <property type="entry name" value="GUB_WAK_bind"/>
    <property type="match status" value="1"/>
</dbReference>
<keyword evidence="6" id="KW-1185">Reference proteome</keyword>
<keyword evidence="2" id="KW-0732">Signal</keyword>
<feature type="domain" description="Wall-associated receptor kinase galacturonan-binding" evidence="4">
    <location>
        <begin position="81"/>
        <end position="145"/>
    </location>
</feature>
<reference evidence="7" key="1">
    <citation type="submission" date="2025-08" db="UniProtKB">
        <authorList>
            <consortium name="RefSeq"/>
        </authorList>
    </citation>
    <scope>IDENTIFICATION</scope>
</reference>
<evidence type="ECO:0000256" key="3">
    <source>
        <dbReference type="ARBA" id="ARBA00023180"/>
    </source>
</evidence>
<gene>
    <name evidence="7" type="primary">LOC105049184</name>
</gene>
<dbReference type="Pfam" id="PF14380">
    <property type="entry name" value="WAK_assoc"/>
    <property type="match status" value="1"/>
</dbReference>
<dbReference type="KEGG" id="egu:105049184"/>
<evidence type="ECO:0000259" key="5">
    <source>
        <dbReference type="Pfam" id="PF14380"/>
    </source>
</evidence>
<dbReference type="GO" id="GO:0016020">
    <property type="term" value="C:membrane"/>
    <property type="evidence" value="ECO:0007669"/>
    <property type="project" value="UniProtKB-SubCell"/>
</dbReference>
<evidence type="ECO:0000256" key="2">
    <source>
        <dbReference type="ARBA" id="ARBA00022729"/>
    </source>
</evidence>
<sequence length="324" mass="36681">MGTVDPFFQQAVKHQVNMPTHHSLRKLSKGRTFLSALILLHASHGTMPCRILSSPSSPLVFLLLFISINGHPANSPPTSFCPNSTTCGGQLITYPFWVQNPYLYHCDYQGFMLICKDDHPILSLGSHEYTVTNIDYHNQTISLADTDVVDAGTCPRPRHNLTFEDKFFLDYTSSDTNLTFFLNCSLEKDLSKNQITCFPDSDGNSSYIFTDDDLPTAKEYGLMQRCQRIVVVPVLHDREIIGAYWDHLVDDFGRLLMRGFQLHWSDETCEGCKRSGRRCGCNQTTSTRWAFGCFCSDGMRDHNCDLSSTENSILSTYVFVCLLF</sequence>
<feature type="domain" description="Wall-associated receptor kinase C-terminal" evidence="5">
    <location>
        <begin position="197"/>
        <end position="298"/>
    </location>
</feature>
<evidence type="ECO:0000313" key="6">
    <source>
        <dbReference type="Proteomes" id="UP000504607"/>
    </source>
</evidence>
<dbReference type="InterPro" id="IPR025287">
    <property type="entry name" value="WAK_GUB"/>
</dbReference>
<dbReference type="InterPro" id="IPR032872">
    <property type="entry name" value="WAK_assoc_C"/>
</dbReference>
<evidence type="ECO:0000313" key="7">
    <source>
        <dbReference type="RefSeq" id="XP_010927055.3"/>
    </source>
</evidence>
<dbReference type="GeneID" id="105049184"/>
<comment type="subcellular location">
    <subcellularLocation>
        <location evidence="1">Membrane</location>
        <topology evidence="1">Single-pass membrane protein</topology>
    </subcellularLocation>
</comment>
<dbReference type="RefSeq" id="XP_010927055.3">
    <property type="nucleotide sequence ID" value="XM_010928753.3"/>
</dbReference>
<dbReference type="Proteomes" id="UP000504607">
    <property type="component" value="Chromosome 1"/>
</dbReference>
<dbReference type="GO" id="GO:0030247">
    <property type="term" value="F:polysaccharide binding"/>
    <property type="evidence" value="ECO:0007669"/>
    <property type="project" value="InterPro"/>
</dbReference>
<dbReference type="PANTHER" id="PTHR33138:SF1">
    <property type="entry name" value="OS01G0113900 PROTEIN"/>
    <property type="match status" value="1"/>
</dbReference>
<evidence type="ECO:0000259" key="4">
    <source>
        <dbReference type="Pfam" id="PF13947"/>
    </source>
</evidence>
<dbReference type="PANTHER" id="PTHR33138">
    <property type="entry name" value="OS01G0690200 PROTEIN"/>
    <property type="match status" value="1"/>
</dbReference>
<dbReference type="AlphaFoldDB" id="A0A6I9RIH1"/>